<proteinExistence type="predicted"/>
<keyword evidence="3 5" id="KW-1133">Transmembrane helix</keyword>
<dbReference type="InterPro" id="IPR011701">
    <property type="entry name" value="MFS"/>
</dbReference>
<dbReference type="PANTHER" id="PTHR10924:SF6">
    <property type="entry name" value="SOLUTE CARRIER FAMILY 49 MEMBER A3"/>
    <property type="match status" value="1"/>
</dbReference>
<protein>
    <submittedName>
        <fullName evidence="6">Uncharacterized protein</fullName>
    </submittedName>
</protein>
<feature type="transmembrane region" description="Helical" evidence="5">
    <location>
        <begin position="97"/>
        <end position="119"/>
    </location>
</feature>
<keyword evidence="7" id="KW-1185">Reference proteome</keyword>
<evidence type="ECO:0000256" key="2">
    <source>
        <dbReference type="ARBA" id="ARBA00022692"/>
    </source>
</evidence>
<dbReference type="Gene3D" id="1.20.1250.20">
    <property type="entry name" value="MFS general substrate transporter like domains"/>
    <property type="match status" value="1"/>
</dbReference>
<name>A0ABN9U0H6_9DINO</name>
<dbReference type="InterPro" id="IPR049680">
    <property type="entry name" value="FLVCR1-2_SLC49-like"/>
</dbReference>
<evidence type="ECO:0000256" key="5">
    <source>
        <dbReference type="SAM" id="Phobius"/>
    </source>
</evidence>
<feature type="transmembrane region" description="Helical" evidence="5">
    <location>
        <begin position="283"/>
        <end position="306"/>
    </location>
</feature>
<dbReference type="SUPFAM" id="SSF103473">
    <property type="entry name" value="MFS general substrate transporter"/>
    <property type="match status" value="1"/>
</dbReference>
<organism evidence="6 7">
    <name type="scientific">Prorocentrum cordatum</name>
    <dbReference type="NCBI Taxonomy" id="2364126"/>
    <lineage>
        <taxon>Eukaryota</taxon>
        <taxon>Sar</taxon>
        <taxon>Alveolata</taxon>
        <taxon>Dinophyceae</taxon>
        <taxon>Prorocentrales</taxon>
        <taxon>Prorocentraceae</taxon>
        <taxon>Prorocentrum</taxon>
    </lineage>
</organism>
<evidence type="ECO:0000256" key="4">
    <source>
        <dbReference type="ARBA" id="ARBA00023136"/>
    </source>
</evidence>
<evidence type="ECO:0000313" key="7">
    <source>
        <dbReference type="Proteomes" id="UP001189429"/>
    </source>
</evidence>
<feature type="transmembrane region" description="Helical" evidence="5">
    <location>
        <begin position="358"/>
        <end position="379"/>
    </location>
</feature>
<keyword evidence="4 5" id="KW-0472">Membrane</keyword>
<keyword evidence="2 5" id="KW-0812">Transmembrane</keyword>
<gene>
    <name evidence="6" type="ORF">PCOR1329_LOCUS43828</name>
</gene>
<feature type="transmembrane region" description="Helical" evidence="5">
    <location>
        <begin position="30"/>
        <end position="47"/>
    </location>
</feature>
<comment type="subcellular location">
    <subcellularLocation>
        <location evidence="1">Membrane</location>
        <topology evidence="1">Multi-pass membrane protein</topology>
    </subcellularLocation>
</comment>
<dbReference type="EMBL" id="CAUYUJ010015271">
    <property type="protein sequence ID" value="CAK0851753.1"/>
    <property type="molecule type" value="Genomic_DNA"/>
</dbReference>
<dbReference type="InterPro" id="IPR036259">
    <property type="entry name" value="MFS_trans_sf"/>
</dbReference>
<feature type="transmembrane region" description="Helical" evidence="5">
    <location>
        <begin position="67"/>
        <end position="85"/>
    </location>
</feature>
<feature type="transmembrane region" description="Helical" evidence="5">
    <location>
        <begin position="425"/>
        <end position="442"/>
    </location>
</feature>
<evidence type="ECO:0000256" key="3">
    <source>
        <dbReference type="ARBA" id="ARBA00022989"/>
    </source>
</evidence>
<comment type="caution">
    <text evidence="6">The sequence shown here is derived from an EMBL/GenBank/DDBJ whole genome shotgun (WGS) entry which is preliminary data.</text>
</comment>
<evidence type="ECO:0000256" key="1">
    <source>
        <dbReference type="ARBA" id="ARBA00004141"/>
    </source>
</evidence>
<dbReference type="PANTHER" id="PTHR10924">
    <property type="entry name" value="MAJOR FACILITATOR SUPERFAMILY PROTEIN-RELATED"/>
    <property type="match status" value="1"/>
</dbReference>
<feature type="transmembrane region" description="Helical" evidence="5">
    <location>
        <begin position="542"/>
        <end position="562"/>
    </location>
</feature>
<feature type="transmembrane region" description="Helical" evidence="5">
    <location>
        <begin position="448"/>
        <end position="468"/>
    </location>
</feature>
<feature type="transmembrane region" description="Helical" evidence="5">
    <location>
        <begin position="385"/>
        <end position="404"/>
    </location>
</feature>
<dbReference type="Proteomes" id="UP001189429">
    <property type="component" value="Unassembled WGS sequence"/>
</dbReference>
<feature type="transmembrane region" description="Helical" evidence="5">
    <location>
        <begin position="165"/>
        <end position="183"/>
    </location>
</feature>
<evidence type="ECO:0000313" key="6">
    <source>
        <dbReference type="EMBL" id="CAK0851753.1"/>
    </source>
</evidence>
<dbReference type="Pfam" id="PF07690">
    <property type="entry name" value="MFS_1"/>
    <property type="match status" value="2"/>
</dbReference>
<feature type="transmembrane region" description="Helical" evidence="5">
    <location>
        <begin position="245"/>
        <end position="262"/>
    </location>
</feature>
<reference evidence="6" key="1">
    <citation type="submission" date="2023-10" db="EMBL/GenBank/DDBJ databases">
        <authorList>
            <person name="Chen Y."/>
            <person name="Shah S."/>
            <person name="Dougan E. K."/>
            <person name="Thang M."/>
            <person name="Chan C."/>
        </authorList>
    </citation>
    <scope>NUCLEOTIDE SEQUENCE [LARGE SCALE GENOMIC DNA]</scope>
</reference>
<feature type="transmembrane region" description="Helical" evidence="5">
    <location>
        <begin position="204"/>
        <end position="225"/>
    </location>
</feature>
<accession>A0ABN9U0H6</accession>
<sequence length="874" mass="95443">MIKVDVSQDLPGVVDIQKEAHPRRLSRQRWLMLSILCLDICVSYLPYYTFVPILRQSMQVYGADEAALNWLCIMYALVYIPGAFLTGPIVGKIGCRWTFIVSMALNVAGCVVRCGPQYVTSFLEASALLHPLNETSRPPGIDNGSLPGEPGGVPGPPLVPAVMPYAWLLIGQALCAMGQPLLVNTTSEMGAEWFPPHERPTAAMVSNLMNFVGSSLSFMLPTLLVEDHPDSLEAAEREMTRLMQAQLGIAFFSMVITAVLYRDPPMRSAACLERLGVPFHREMLAMLSLRDFWVVNGQFAVYVALGHAFDAVEGTLLEHYGYSASVASWTALACGITSILSTLLEAKYIDSPTMYRGALIAANGCIGASLLIGFLCLHFRMSEGWFIFALGVFGLATPGWGCSCELSAEVCYPAREATVSSVMEAFGNMLGVFGIMITQVLIDAGYGAKVLLLMAASAGVGATMLLGLSGRLWRFEAEAEAEEGAHAVRDDRVATPQQAREILCDVSKQRRIRAIPPRCQQVMAYASSKACFALPEPVARFLGGRTVFVVATSVVLCILPLFRFSHSFYQPDLREFTRVEDPGLSVTFAQNASGPVQLNVQGNSSTAGHDGAGIIFENGLHEPVNVVIHCAQDSKRLERFAKHMAEANLSFHVFECFTGSEREVSAAVHAHLLPPSALGAVGGVTHAGLARQELIGTAISHLRLMKSISRTSEWRTVNVFEDTEVVFADFRRKRNALLAQLPRGTDFVNLNTLRPAGDRAFGSGKSSVLQHKSSHWMGKHVFRLRQGLSPFTNGWLGNYVVTKRGVKRMMSQGSTYDTFGKWQVFEQHVFAQFYEAPHMAGFVGFSVSAGVLSVRCESRHGHRGARVAHMCKLP</sequence>
<feature type="transmembrane region" description="Helical" evidence="5">
    <location>
        <begin position="326"/>
        <end position="346"/>
    </location>
</feature>